<evidence type="ECO:0000256" key="2">
    <source>
        <dbReference type="SAM" id="MobiDB-lite"/>
    </source>
</evidence>
<comment type="caution">
    <text evidence="3">The sequence shown here is derived from an EMBL/GenBank/DDBJ whole genome shotgun (WGS) entry which is preliminary data.</text>
</comment>
<accession>A0ABU0YJA9</accession>
<organism evidence="3 4">
    <name type="scientific">Dongia sedimenti</name>
    <dbReference type="NCBI Taxonomy" id="3064282"/>
    <lineage>
        <taxon>Bacteria</taxon>
        <taxon>Pseudomonadati</taxon>
        <taxon>Pseudomonadota</taxon>
        <taxon>Alphaproteobacteria</taxon>
        <taxon>Rhodospirillales</taxon>
        <taxon>Dongiaceae</taxon>
        <taxon>Dongia</taxon>
    </lineage>
</organism>
<sequence length="61" mass="6884">MDADDLEPRKAKPQPKNLDPMSVEELAAYIEDLKSEIRRVEENMQKKKAHLSAAAGLFKTS</sequence>
<feature type="compositionally biased region" description="Basic and acidic residues" evidence="2">
    <location>
        <begin position="1"/>
        <end position="10"/>
    </location>
</feature>
<reference evidence="4" key="1">
    <citation type="submission" date="2023-08" db="EMBL/GenBank/DDBJ databases">
        <title>Rhodospirillaceae gen. nov., a novel taxon isolated from the Yangtze River Yuezi River estuary sludge.</title>
        <authorList>
            <person name="Ruan L."/>
        </authorList>
    </citation>
    <scope>NUCLEOTIDE SEQUENCE [LARGE SCALE GENOMIC DNA]</scope>
    <source>
        <strain evidence="4">R-7</strain>
    </source>
</reference>
<dbReference type="Proteomes" id="UP001230156">
    <property type="component" value="Unassembled WGS sequence"/>
</dbReference>
<evidence type="ECO:0000313" key="4">
    <source>
        <dbReference type="Proteomes" id="UP001230156"/>
    </source>
</evidence>
<dbReference type="RefSeq" id="WP_379954540.1">
    <property type="nucleotide sequence ID" value="NZ_JAUYVI010000002.1"/>
</dbReference>
<evidence type="ECO:0000256" key="1">
    <source>
        <dbReference type="SAM" id="Coils"/>
    </source>
</evidence>
<keyword evidence="4" id="KW-1185">Reference proteome</keyword>
<feature type="coiled-coil region" evidence="1">
    <location>
        <begin position="23"/>
        <end position="50"/>
    </location>
</feature>
<dbReference type="EMBL" id="JAUYVI010000002">
    <property type="protein sequence ID" value="MDQ7247136.1"/>
    <property type="molecule type" value="Genomic_DNA"/>
</dbReference>
<dbReference type="Pfam" id="PF06698">
    <property type="entry name" value="DUF1192"/>
    <property type="match status" value="1"/>
</dbReference>
<dbReference type="InterPro" id="IPR009579">
    <property type="entry name" value="DUF1192"/>
</dbReference>
<name>A0ABU0YJA9_9PROT</name>
<evidence type="ECO:0000313" key="3">
    <source>
        <dbReference type="EMBL" id="MDQ7247136.1"/>
    </source>
</evidence>
<keyword evidence="1" id="KW-0175">Coiled coil</keyword>
<protein>
    <submittedName>
        <fullName evidence="3">DUF1192 domain-containing protein</fullName>
    </submittedName>
</protein>
<feature type="region of interest" description="Disordered" evidence="2">
    <location>
        <begin position="1"/>
        <end position="20"/>
    </location>
</feature>
<proteinExistence type="predicted"/>
<gene>
    <name evidence="3" type="ORF">Q8A70_05645</name>
</gene>